<sequence length="538" mass="61178">MATEGAFIQPAVPRFDGHYDHWAMLMENFLRSKEYWGVVENGVSLVAEGVTQTEAQKKICEEQKLKDLKAKNYLFQALDRSILETIINKDTSKSIWDSMKKKYQGTTRVKRANLQALRKEYEIAHMKEGESVNEYIARILVITNKMKANGEDLKDFAIVEKILRSMTPKFNYVVCSIEESKDTSMLSLDELQSSLLVHEQRMSNTVHEEQALKVTHGNQYAGRGRGRGGFGGRGRGRNGQNFNKATVESFACHKLGHFQWECNKGVANFAESQVESEEHMLLMAYVEEIEQHKTDMWFLDSGCSNHMCGKREYFSDLDENFTDLVKLGNNSNIVVNGKGNIRLKIDGIISIISGVFYVLELKNNLLSLGQLQEKGLSILFQQGHCKIYHPDKGLIMKANMFANRMFILHSISLPISSTCFKIATEDVAHLWHCRFGHLSFKGLQTLQQKEMVKGLPLLKSPSKLCKDCIAGKQHRDSFPIKSSWRASQILQLVHADICGPIKPASNSNKRYLITFIDDFSQKNMGVIFDRKIISFCCF</sequence>
<evidence type="ECO:0000313" key="3">
    <source>
        <dbReference type="EMBL" id="KYP42102.1"/>
    </source>
</evidence>
<dbReference type="PANTHER" id="PTHR35317:SF34">
    <property type="match status" value="1"/>
</dbReference>
<keyword evidence="4" id="KW-1185">Reference proteome</keyword>
<feature type="domain" description="GAG-pre-integrase" evidence="1">
    <location>
        <begin position="405"/>
        <end position="473"/>
    </location>
</feature>
<dbReference type="InterPro" id="IPR054722">
    <property type="entry name" value="PolX-like_BBD"/>
</dbReference>
<dbReference type="Gramene" id="C.cajan_38821.t">
    <property type="protein sequence ID" value="C.cajan_38821.t.cds1"/>
    <property type="gene ID" value="C.cajan_38821"/>
</dbReference>
<name>A0A151RHL4_CAJCA</name>
<gene>
    <name evidence="3" type="ORF">KK1_036502</name>
</gene>
<protein>
    <submittedName>
        <fullName evidence="3">Retrovirus-related Pol polyprotein from transposon TNT 1-94</fullName>
    </submittedName>
</protein>
<dbReference type="Pfam" id="PF22936">
    <property type="entry name" value="Pol_BBD"/>
    <property type="match status" value="1"/>
</dbReference>
<feature type="domain" description="Retrovirus-related Pol polyprotein from transposon TNT 1-94-like beta-barrel" evidence="2">
    <location>
        <begin position="297"/>
        <end position="375"/>
    </location>
</feature>
<proteinExistence type="predicted"/>
<accession>A0A151RHL4</accession>
<dbReference type="Proteomes" id="UP000075243">
    <property type="component" value="Unassembled WGS sequence"/>
</dbReference>
<organism evidence="3 4">
    <name type="scientific">Cajanus cajan</name>
    <name type="common">Pigeon pea</name>
    <name type="synonym">Cajanus indicus</name>
    <dbReference type="NCBI Taxonomy" id="3821"/>
    <lineage>
        <taxon>Eukaryota</taxon>
        <taxon>Viridiplantae</taxon>
        <taxon>Streptophyta</taxon>
        <taxon>Embryophyta</taxon>
        <taxon>Tracheophyta</taxon>
        <taxon>Spermatophyta</taxon>
        <taxon>Magnoliopsida</taxon>
        <taxon>eudicotyledons</taxon>
        <taxon>Gunneridae</taxon>
        <taxon>Pentapetalae</taxon>
        <taxon>rosids</taxon>
        <taxon>fabids</taxon>
        <taxon>Fabales</taxon>
        <taxon>Fabaceae</taxon>
        <taxon>Papilionoideae</taxon>
        <taxon>50 kb inversion clade</taxon>
        <taxon>NPAAA clade</taxon>
        <taxon>indigoferoid/millettioid clade</taxon>
        <taxon>Phaseoleae</taxon>
        <taxon>Cajanus</taxon>
    </lineage>
</organism>
<evidence type="ECO:0000313" key="4">
    <source>
        <dbReference type="Proteomes" id="UP000075243"/>
    </source>
</evidence>
<evidence type="ECO:0000259" key="2">
    <source>
        <dbReference type="Pfam" id="PF22936"/>
    </source>
</evidence>
<dbReference type="Pfam" id="PF13976">
    <property type="entry name" value="gag_pre-integrs"/>
    <property type="match status" value="1"/>
</dbReference>
<dbReference type="Pfam" id="PF14223">
    <property type="entry name" value="Retrotran_gag_2"/>
    <property type="match status" value="1"/>
</dbReference>
<dbReference type="PANTHER" id="PTHR35317">
    <property type="entry name" value="OS04G0629600 PROTEIN"/>
    <property type="match status" value="1"/>
</dbReference>
<dbReference type="InterPro" id="IPR025724">
    <property type="entry name" value="GAG-pre-integrase_dom"/>
</dbReference>
<evidence type="ECO:0000259" key="1">
    <source>
        <dbReference type="Pfam" id="PF13976"/>
    </source>
</evidence>
<dbReference type="AlphaFoldDB" id="A0A151RHL4"/>
<dbReference type="EMBL" id="KQ483734">
    <property type="protein sequence ID" value="KYP42102.1"/>
    <property type="molecule type" value="Genomic_DNA"/>
</dbReference>
<reference evidence="3" key="1">
    <citation type="journal article" date="2012" name="Nat. Biotechnol.">
        <title>Draft genome sequence of pigeonpea (Cajanus cajan), an orphan legume crop of resource-poor farmers.</title>
        <authorList>
            <person name="Varshney R.K."/>
            <person name="Chen W."/>
            <person name="Li Y."/>
            <person name="Bharti A.K."/>
            <person name="Saxena R.K."/>
            <person name="Schlueter J.A."/>
            <person name="Donoghue M.T."/>
            <person name="Azam S."/>
            <person name="Fan G."/>
            <person name="Whaley A.M."/>
            <person name="Farmer A.D."/>
            <person name="Sheridan J."/>
            <person name="Iwata A."/>
            <person name="Tuteja R."/>
            <person name="Penmetsa R.V."/>
            <person name="Wu W."/>
            <person name="Upadhyaya H.D."/>
            <person name="Yang S.P."/>
            <person name="Shah T."/>
            <person name="Saxena K.B."/>
            <person name="Michael T."/>
            <person name="McCombie W.R."/>
            <person name="Yang B."/>
            <person name="Zhang G."/>
            <person name="Yang H."/>
            <person name="Wang J."/>
            <person name="Spillane C."/>
            <person name="Cook D.R."/>
            <person name="May G.D."/>
            <person name="Xu X."/>
            <person name="Jackson S.A."/>
        </authorList>
    </citation>
    <scope>NUCLEOTIDE SEQUENCE [LARGE SCALE GENOMIC DNA]</scope>
</reference>